<evidence type="ECO:0000313" key="8">
    <source>
        <dbReference type="Proteomes" id="UP000053958"/>
    </source>
</evidence>
<feature type="signal peptide" evidence="5">
    <location>
        <begin position="1"/>
        <end position="19"/>
    </location>
</feature>
<evidence type="ECO:0000313" key="7">
    <source>
        <dbReference type="EMBL" id="KKA22494.1"/>
    </source>
</evidence>
<dbReference type="PANTHER" id="PTHR42973">
    <property type="entry name" value="BINDING OXIDOREDUCTASE, PUTATIVE (AFU_ORTHOLOGUE AFUA_1G17690)-RELATED"/>
    <property type="match status" value="1"/>
</dbReference>
<dbReference type="InterPro" id="IPR016169">
    <property type="entry name" value="FAD-bd_PCMH_sub2"/>
</dbReference>
<sequence>MRACLVLAAGLVSTVAALADPALIASLDAQGVHVKQFFDEATLASLDTPSHDHCSQLCEKLPAIFPGKVLSKDTPAYTVWDASFWSQQQAQVQPACIFQPANSSEVSAGLLLARLTQCPFAVKSGGHAAFAGGSNIQNGLTIDLSALKSISISPDRKTAQIGAGNVWLDVYSALQPYNLSVIGGRVADIGVGGLTLGGGISFFSQRYGWACDNVNNYEVVLADGRIVDVNYTSYPDLYWALRGGGNNFGIVTRFDLATHSQGVMWGGSRIYTTDYQADLISGFVEYAQRASQDPDAALILNFAYAQGAFLAVANIEYARPVIKPPIFDGFETIPAIVDTMGIKSLPDIALEFKQSNPDGLRESFWTATFKLDADLVTYIVDLFETEIEPIKNATGLLPALVLQIITTDMLSQMEKNGGNALGLSPSAGNLLLMNLAFMWANEADDAAIMHVLGAITSKSIAEAKSRGLYHEFLYMNYASQYQNVVPSYGAQNHQRLQAISKKYDPDQVFQTLQPGYFKLNGPPNSTYP</sequence>
<dbReference type="Gene3D" id="3.30.465.10">
    <property type="match status" value="1"/>
</dbReference>
<evidence type="ECO:0000256" key="1">
    <source>
        <dbReference type="ARBA" id="ARBA00005466"/>
    </source>
</evidence>
<keyword evidence="8" id="KW-1185">Reference proteome</keyword>
<keyword evidence="4" id="KW-0560">Oxidoreductase</keyword>
<dbReference type="OrthoDB" id="2151789at2759"/>
<evidence type="ECO:0000259" key="6">
    <source>
        <dbReference type="PROSITE" id="PS51387"/>
    </source>
</evidence>
<dbReference type="PROSITE" id="PS51387">
    <property type="entry name" value="FAD_PCMH"/>
    <property type="match status" value="1"/>
</dbReference>
<dbReference type="SUPFAM" id="SSF56176">
    <property type="entry name" value="FAD-binding/transporter-associated domain-like"/>
    <property type="match status" value="1"/>
</dbReference>
<feature type="domain" description="FAD-binding PCMH-type" evidence="6">
    <location>
        <begin position="90"/>
        <end position="261"/>
    </location>
</feature>
<proteinExistence type="inferred from homology"/>
<dbReference type="GeneID" id="25315841"/>
<organism evidence="7 8">
    <name type="scientific">Rasamsonia emersonii (strain ATCC 16479 / CBS 393.64 / IMI 116815)</name>
    <dbReference type="NCBI Taxonomy" id="1408163"/>
    <lineage>
        <taxon>Eukaryota</taxon>
        <taxon>Fungi</taxon>
        <taxon>Dikarya</taxon>
        <taxon>Ascomycota</taxon>
        <taxon>Pezizomycotina</taxon>
        <taxon>Eurotiomycetes</taxon>
        <taxon>Eurotiomycetidae</taxon>
        <taxon>Eurotiales</taxon>
        <taxon>Trichocomaceae</taxon>
        <taxon>Rasamsonia</taxon>
    </lineage>
</organism>
<dbReference type="InterPro" id="IPR036318">
    <property type="entry name" value="FAD-bd_PCMH-like_sf"/>
</dbReference>
<dbReference type="InterPro" id="IPR050416">
    <property type="entry name" value="FAD-linked_Oxidoreductase"/>
</dbReference>
<dbReference type="RefSeq" id="XP_013329106.1">
    <property type="nucleotide sequence ID" value="XM_013473652.1"/>
</dbReference>
<name>A0A0F4YW89_RASE3</name>
<accession>A0A0F4YW89</accession>
<dbReference type="InterPro" id="IPR016166">
    <property type="entry name" value="FAD-bd_PCMH"/>
</dbReference>
<dbReference type="GO" id="GO:0016491">
    <property type="term" value="F:oxidoreductase activity"/>
    <property type="evidence" value="ECO:0007669"/>
    <property type="project" value="UniProtKB-KW"/>
</dbReference>
<dbReference type="PANTHER" id="PTHR42973:SF34">
    <property type="entry name" value="FAD BINDING DOMAIN PROTEIN (AFU_ORTHOLOGUE AFUA_3G02770)"/>
    <property type="match status" value="1"/>
</dbReference>
<dbReference type="STRING" id="1408163.A0A0F4YW89"/>
<dbReference type="Proteomes" id="UP000053958">
    <property type="component" value="Unassembled WGS sequence"/>
</dbReference>
<evidence type="ECO:0000256" key="3">
    <source>
        <dbReference type="ARBA" id="ARBA00022827"/>
    </source>
</evidence>
<evidence type="ECO:0000256" key="5">
    <source>
        <dbReference type="SAM" id="SignalP"/>
    </source>
</evidence>
<dbReference type="InterPro" id="IPR012951">
    <property type="entry name" value="BBE"/>
</dbReference>
<comment type="caution">
    <text evidence="7">The sequence shown here is derived from an EMBL/GenBank/DDBJ whole genome shotgun (WGS) entry which is preliminary data.</text>
</comment>
<dbReference type="Pfam" id="PF01565">
    <property type="entry name" value="FAD_binding_4"/>
    <property type="match status" value="1"/>
</dbReference>
<dbReference type="EMBL" id="LASV01000141">
    <property type="protein sequence ID" value="KKA22494.1"/>
    <property type="molecule type" value="Genomic_DNA"/>
</dbReference>
<reference evidence="7 8" key="1">
    <citation type="submission" date="2015-04" db="EMBL/GenBank/DDBJ databases">
        <authorList>
            <person name="Heijne W.H."/>
            <person name="Fedorova N.D."/>
            <person name="Nierman W.C."/>
            <person name="Vollebregt A.W."/>
            <person name="Zhao Z."/>
            <person name="Wu L."/>
            <person name="Kumar M."/>
            <person name="Stam H."/>
            <person name="van den Berg M.A."/>
            <person name="Pel H.J."/>
        </authorList>
    </citation>
    <scope>NUCLEOTIDE SEQUENCE [LARGE SCALE GENOMIC DNA]</scope>
    <source>
        <strain evidence="7 8">CBS 393.64</strain>
    </source>
</reference>
<evidence type="ECO:0000256" key="2">
    <source>
        <dbReference type="ARBA" id="ARBA00022630"/>
    </source>
</evidence>
<evidence type="ECO:0000256" key="4">
    <source>
        <dbReference type="ARBA" id="ARBA00023002"/>
    </source>
</evidence>
<keyword evidence="5" id="KW-0732">Signal</keyword>
<keyword evidence="3" id="KW-0274">FAD</keyword>
<keyword evidence="2" id="KW-0285">Flavoprotein</keyword>
<protein>
    <submittedName>
        <fullName evidence="7">FAD binding domain protein</fullName>
    </submittedName>
</protein>
<dbReference type="InterPro" id="IPR006094">
    <property type="entry name" value="Oxid_FAD_bind_N"/>
</dbReference>
<feature type="chain" id="PRO_5002482237" evidence="5">
    <location>
        <begin position="20"/>
        <end position="528"/>
    </location>
</feature>
<dbReference type="Pfam" id="PF08031">
    <property type="entry name" value="BBE"/>
    <property type="match status" value="1"/>
</dbReference>
<comment type="similarity">
    <text evidence="1">Belongs to the oxygen-dependent FAD-linked oxidoreductase family.</text>
</comment>
<dbReference type="GO" id="GO:0071949">
    <property type="term" value="F:FAD binding"/>
    <property type="evidence" value="ECO:0007669"/>
    <property type="project" value="InterPro"/>
</dbReference>
<gene>
    <name evidence="7" type="ORF">T310_3492</name>
</gene>
<dbReference type="AlphaFoldDB" id="A0A0F4YW89"/>